<reference evidence="2 3" key="1">
    <citation type="submission" date="2018-09" db="EMBL/GenBank/DDBJ databases">
        <authorList>
            <person name="Grouzdev D.S."/>
            <person name="Krutkina M.S."/>
        </authorList>
    </citation>
    <scope>NUCLEOTIDE SEQUENCE [LARGE SCALE GENOMIC DNA]</scope>
    <source>
        <strain evidence="2 3">RmlP001</strain>
    </source>
</reference>
<dbReference type="RefSeq" id="WP_129220072.1">
    <property type="nucleotide sequence ID" value="NZ_QYBC01000012.1"/>
</dbReference>
<comment type="caution">
    <text evidence="2">The sequence shown here is derived from an EMBL/GenBank/DDBJ whole genome shotgun (WGS) entry which is preliminary data.</text>
</comment>
<evidence type="ECO:0000259" key="1">
    <source>
        <dbReference type="Pfam" id="PF09356"/>
    </source>
</evidence>
<gene>
    <name evidence="2" type="ORF">D3272_15285</name>
</gene>
<dbReference type="AlphaFoldDB" id="A0A4Q2RBX9"/>
<dbReference type="Proteomes" id="UP000289411">
    <property type="component" value="Unassembled WGS sequence"/>
</dbReference>
<proteinExistence type="predicted"/>
<dbReference type="InterPro" id="IPR011928">
    <property type="entry name" value="Phage_phiJL001_Gp84"/>
</dbReference>
<dbReference type="Pfam" id="PF09931">
    <property type="entry name" value="Phage_phiJL001_Gp84_N"/>
    <property type="match status" value="1"/>
</dbReference>
<dbReference type="OrthoDB" id="1633386at2"/>
<dbReference type="EMBL" id="QYBC01000012">
    <property type="protein sequence ID" value="RYB03951.1"/>
    <property type="molecule type" value="Genomic_DNA"/>
</dbReference>
<accession>A0A4Q2RBX9</accession>
<sequence length="299" mass="30983">MKTLSAALQARLASGVTTLSHCWRVTRADGAVLGFTEHDRDLHADGTSFRAGTGFSASRLEQSLGLSIDNVAAAGAFSSDGITEADILAGRYDDAAVDLLWVDWTDPTIFALLASGNLGEVKREGLAFSAELRSMAHRLNQTIGATYSRTCGAQLGDARCKVDLTQATLRAGFAASDATTARTIVATGLSGFVSDWFTGGTLTFASGANAAIAVEVKFHRRTSGIDQLELWLPLPFPIAAGDAGTVLAGCRKTLAVCGSKFANTANFRGFPHIPGADAVTRYGVQGALGATGGSLFGSS</sequence>
<feature type="domain" description="Bacteriophage phiJL001 Gp84 C-terminal" evidence="1">
    <location>
        <begin position="195"/>
        <end position="277"/>
    </location>
</feature>
<name>A0A4Q2RBX9_9HYPH</name>
<organism evidence="2 3">
    <name type="scientific">Lichenibacterium ramalinae</name>
    <dbReference type="NCBI Taxonomy" id="2316527"/>
    <lineage>
        <taxon>Bacteria</taxon>
        <taxon>Pseudomonadati</taxon>
        <taxon>Pseudomonadota</taxon>
        <taxon>Alphaproteobacteria</taxon>
        <taxon>Hyphomicrobiales</taxon>
        <taxon>Lichenihabitantaceae</taxon>
        <taxon>Lichenibacterium</taxon>
    </lineage>
</organism>
<reference evidence="2 3" key="2">
    <citation type="submission" date="2019-02" db="EMBL/GenBank/DDBJ databases">
        <title>'Lichenibacterium ramalinii' gen. nov. sp. nov., 'Lichenibacterium minor' gen. nov. sp. nov.</title>
        <authorList>
            <person name="Pankratov T."/>
        </authorList>
    </citation>
    <scope>NUCLEOTIDE SEQUENCE [LARGE SCALE GENOMIC DNA]</scope>
    <source>
        <strain evidence="2 3">RmlP001</strain>
    </source>
</reference>
<dbReference type="NCBIfam" id="TIGR02218">
    <property type="entry name" value="phg_TIGR02218"/>
    <property type="match status" value="1"/>
</dbReference>
<evidence type="ECO:0000313" key="2">
    <source>
        <dbReference type="EMBL" id="RYB03951.1"/>
    </source>
</evidence>
<dbReference type="InterPro" id="IPR018964">
    <property type="entry name" value="Phage_phiJL001_Gp84_C"/>
</dbReference>
<protein>
    <submittedName>
        <fullName evidence="2">DUF2163 domain-containing protein</fullName>
    </submittedName>
</protein>
<evidence type="ECO:0000313" key="3">
    <source>
        <dbReference type="Proteomes" id="UP000289411"/>
    </source>
</evidence>
<keyword evidence="3" id="KW-1185">Reference proteome</keyword>
<dbReference type="Pfam" id="PF09356">
    <property type="entry name" value="Phage_BR0599"/>
    <property type="match status" value="1"/>
</dbReference>